<dbReference type="Gene3D" id="3.20.20.80">
    <property type="entry name" value="Glycosidases"/>
    <property type="match status" value="1"/>
</dbReference>
<dbReference type="Pfam" id="PF22681">
    <property type="entry name" value="Lmo2446-like_N"/>
    <property type="match status" value="1"/>
</dbReference>
<keyword evidence="7" id="KW-1185">Reference proteome</keyword>
<evidence type="ECO:0000259" key="4">
    <source>
        <dbReference type="Pfam" id="PF21365"/>
    </source>
</evidence>
<dbReference type="SUPFAM" id="SSF51011">
    <property type="entry name" value="Glycosyl hydrolase domain"/>
    <property type="match status" value="1"/>
</dbReference>
<dbReference type="InterPro" id="IPR011013">
    <property type="entry name" value="Gal_mutarotase_sf_dom"/>
</dbReference>
<feature type="domain" description="Glycosyl hydrolase family 31 C-terminal" evidence="4">
    <location>
        <begin position="1025"/>
        <end position="1111"/>
    </location>
</feature>
<dbReference type="Pfam" id="PF13802">
    <property type="entry name" value="Gal_mutarotas_2"/>
    <property type="match status" value="1"/>
</dbReference>
<feature type="domain" description="Glycoside hydrolase family 31 TIM barrel" evidence="2">
    <location>
        <begin position="664"/>
        <end position="1016"/>
    </location>
</feature>
<dbReference type="InterPro" id="IPR025887">
    <property type="entry name" value="Glyco_hydro_31_N_dom"/>
</dbReference>
<evidence type="ECO:0008006" key="8">
    <source>
        <dbReference type="Google" id="ProtNLM"/>
    </source>
</evidence>
<dbReference type="CDD" id="cd06597">
    <property type="entry name" value="GH31_transferase_CtsY"/>
    <property type="match status" value="1"/>
</dbReference>
<feature type="domain" description="Glycoside hydrolase family 31 N-terminal" evidence="3">
    <location>
        <begin position="471"/>
        <end position="618"/>
    </location>
</feature>
<accession>A0ABX1ZXT5</accession>
<feature type="domain" description="Lmo2446-like N-terminal" evidence="5">
    <location>
        <begin position="325"/>
        <end position="396"/>
    </location>
</feature>
<dbReference type="InterPro" id="IPR008928">
    <property type="entry name" value="6-hairpin_glycosidase_sf"/>
</dbReference>
<evidence type="ECO:0000313" key="7">
    <source>
        <dbReference type="Proteomes" id="UP000618579"/>
    </source>
</evidence>
<dbReference type="SUPFAM" id="SSF74650">
    <property type="entry name" value="Galactose mutarotase-like"/>
    <property type="match status" value="1"/>
</dbReference>
<dbReference type="CDD" id="cd14752">
    <property type="entry name" value="GH31_N"/>
    <property type="match status" value="1"/>
</dbReference>
<sequence>MQTQFTHSYLDFILDEHTGQVTINGHMAANRDIVFLSYALIQRGETDRALPLLRLLQSRLEHEDGDQTHLTDAALVLWVIGEYVKATEDEAFKEELGTYVEETTLYLEANWQKPQPHWLTGEREGIYLSHLAMYFAALQSNVQNGVGERGVRMLKAIRELVFAGMIKDGRVISQLGGTAIHGDILTAAIPFGLLGIEDRILIEALYELEEKLVNQGVRLKIGDTSFGGCERPDLTCLLAWYYAKKGETVRAKELLLHVETLLETQGQLYEVDTATAKEPLLLAYSMERSAEPPISVWSRVLIALVQGSLLSGEESNEGVDSVRLIHQPTGFDDPYVILPYERFPREPEAGDTVIVRLLTQPFQMSQVVTVQAAVNGIPAAEVPAVMKVADGGEKVWEAQLGPYLAGDEVSYVFALQNGDKSQHSATYSFNVRSWTPLAHVQALETTEDGFVALLSYGADASRTALLAFRADASGAVQLTFAAAGERTNGQPAQQAAVAVGRARLEADVRGGKLALTLRSAEGVLMEGFAAEGKPLIEALVDGSGLLHKLRLNLRTKPEHRWFGMGERFSHYDYSGQEVDQYVYNQYRDQGLKTYMPVPFAISSGGYALFVDTSLYSTFRFHIRLSDLVEVEVDVSSAKQQVLAYLFADEPLAMVGQFTQLSGKPVLPPKWSFGPWMSSNNWDSQEEVLKQAELTARYQIPSTVLVIEQWSDEATFYIFNDAQYEVKEGSEPFRYADFQFPEWGRWPNPKSMVEELHDQGLKVLLWQIPIHKHMYGVAHAQRDQDEITLLNQGYEVKTAEGKAYTLPYNWFKDSHIIDFTNPEASKWWFDKRQYLADEIGVDGFKTDGGEFVFGHDLQFFDGSTGREMRNLYPNLYVGSYYDFIGKYAKDGGITFSRAGYTGAQRYPLHWAGDERSTFQAFRSSMIAGLSSSMSGIPFWGWDLGGFHGDIPTAELFVRSAQMAAFCPVMQYHAETKGEFNQDRTPWNIAERTGQPVVIDLYKMYADIRMNILPYIYDQAIRTSRTGLPMMRAMSLQYPADPHCTEMISQYMFGESLLVAPVMDEGHFSKEIYFPDGAWLSLEDQDEVQGPCLTKVAAPLASIPVYQKQNSVIALNLADKYTLGDHVGNRVDGYEHLCLRVYVVSELETEFEDDLGNRLVIAAKREGAQVHLQWSGNLKQGITFIVYQPDGASLVTSSGTKLSPGANVEQLKEGQYVISRKDVLVAAWESAGSLVIEG</sequence>
<dbReference type="Gene3D" id="2.60.40.1180">
    <property type="entry name" value="Golgi alpha-mannosidase II"/>
    <property type="match status" value="2"/>
</dbReference>
<proteinExistence type="inferred from homology"/>
<dbReference type="EMBL" id="WHNZ01000061">
    <property type="protein sequence ID" value="NOV03495.1"/>
    <property type="molecule type" value="Genomic_DNA"/>
</dbReference>
<organism evidence="6 7">
    <name type="scientific">Paenibacillus planticolens</name>
    <dbReference type="NCBI Taxonomy" id="2654976"/>
    <lineage>
        <taxon>Bacteria</taxon>
        <taxon>Bacillati</taxon>
        <taxon>Bacillota</taxon>
        <taxon>Bacilli</taxon>
        <taxon>Bacillales</taxon>
        <taxon>Paenibacillaceae</taxon>
        <taxon>Paenibacillus</taxon>
    </lineage>
</organism>
<dbReference type="SUPFAM" id="SSF48208">
    <property type="entry name" value="Six-hairpin glycosidases"/>
    <property type="match status" value="1"/>
</dbReference>
<dbReference type="InterPro" id="IPR051816">
    <property type="entry name" value="Glycosyl_Hydrolase_31"/>
</dbReference>
<dbReference type="InterPro" id="IPR048395">
    <property type="entry name" value="Glyco_hydro_31_C"/>
</dbReference>
<dbReference type="Proteomes" id="UP000618579">
    <property type="component" value="Unassembled WGS sequence"/>
</dbReference>
<dbReference type="InterPro" id="IPR055242">
    <property type="entry name" value="Lmo2446-like_N"/>
</dbReference>
<protein>
    <recommendedName>
        <fullName evidence="8">Glycoside hydrolase family 31 N-terminal domain-containing protein</fullName>
    </recommendedName>
</protein>
<dbReference type="InterPro" id="IPR000322">
    <property type="entry name" value="Glyco_hydro_31_TIM"/>
</dbReference>
<dbReference type="PANTHER" id="PTHR43863:SF2">
    <property type="entry name" value="MALTASE-GLUCOAMYLASE"/>
    <property type="match status" value="1"/>
</dbReference>
<reference evidence="6 7" key="1">
    <citation type="submission" date="2019-10" db="EMBL/GenBank/DDBJ databases">
        <title>Description of Paenibacillus pedi sp. nov.</title>
        <authorList>
            <person name="Carlier A."/>
            <person name="Qi S."/>
        </authorList>
    </citation>
    <scope>NUCLEOTIDE SEQUENCE [LARGE SCALE GENOMIC DNA]</scope>
    <source>
        <strain evidence="6 7">LMG 31457</strain>
    </source>
</reference>
<evidence type="ECO:0000259" key="3">
    <source>
        <dbReference type="Pfam" id="PF13802"/>
    </source>
</evidence>
<dbReference type="SUPFAM" id="SSF51445">
    <property type="entry name" value="(Trans)glycosidases"/>
    <property type="match status" value="1"/>
</dbReference>
<gene>
    <name evidence="6" type="ORF">GC097_26175</name>
</gene>
<comment type="similarity">
    <text evidence="1">Belongs to the glycosyl hydrolase 31 family.</text>
</comment>
<dbReference type="Gene3D" id="2.60.40.10">
    <property type="entry name" value="Immunoglobulins"/>
    <property type="match status" value="1"/>
</dbReference>
<evidence type="ECO:0000259" key="2">
    <source>
        <dbReference type="Pfam" id="PF01055"/>
    </source>
</evidence>
<dbReference type="PANTHER" id="PTHR43863">
    <property type="entry name" value="HYDROLASE, PUTATIVE (AFU_ORTHOLOGUE AFUA_1G03140)-RELATED"/>
    <property type="match status" value="1"/>
</dbReference>
<evidence type="ECO:0000256" key="1">
    <source>
        <dbReference type="ARBA" id="ARBA00007806"/>
    </source>
</evidence>
<dbReference type="InterPro" id="IPR013783">
    <property type="entry name" value="Ig-like_fold"/>
</dbReference>
<dbReference type="InterPro" id="IPR013780">
    <property type="entry name" value="Glyco_hydro_b"/>
</dbReference>
<dbReference type="Pfam" id="PF21365">
    <property type="entry name" value="Glyco_hydro_31_3rd"/>
    <property type="match status" value="1"/>
</dbReference>
<name>A0ABX1ZXT5_9BACL</name>
<dbReference type="Gene3D" id="2.60.40.1760">
    <property type="entry name" value="glycosyl hydrolase (family 31)"/>
    <property type="match status" value="1"/>
</dbReference>
<evidence type="ECO:0000313" key="6">
    <source>
        <dbReference type="EMBL" id="NOV03495.1"/>
    </source>
</evidence>
<dbReference type="Pfam" id="PF01055">
    <property type="entry name" value="Glyco_hydro_31_2nd"/>
    <property type="match status" value="1"/>
</dbReference>
<dbReference type="RefSeq" id="WP_171686274.1">
    <property type="nucleotide sequence ID" value="NZ_WHNZ01000061.1"/>
</dbReference>
<evidence type="ECO:0000259" key="5">
    <source>
        <dbReference type="Pfam" id="PF22681"/>
    </source>
</evidence>
<comment type="caution">
    <text evidence="6">The sequence shown here is derived from an EMBL/GenBank/DDBJ whole genome shotgun (WGS) entry which is preliminary data.</text>
</comment>
<dbReference type="InterPro" id="IPR017853">
    <property type="entry name" value="GH"/>
</dbReference>